<dbReference type="Pfam" id="PF11213">
    <property type="entry name" value="DUF3006"/>
    <property type="match status" value="1"/>
</dbReference>
<protein>
    <recommendedName>
        <fullName evidence="3">DUF3006 domain-containing protein</fullName>
    </recommendedName>
</protein>
<evidence type="ECO:0000313" key="1">
    <source>
        <dbReference type="EMBL" id="MDQ0258059.1"/>
    </source>
</evidence>
<evidence type="ECO:0008006" key="3">
    <source>
        <dbReference type="Google" id="ProtNLM"/>
    </source>
</evidence>
<dbReference type="InterPro" id="IPR021377">
    <property type="entry name" value="DUF3006"/>
</dbReference>
<name>A0ABU0A3I6_9BACI</name>
<organism evidence="1 2">
    <name type="scientific">Evansella vedderi</name>
    <dbReference type="NCBI Taxonomy" id="38282"/>
    <lineage>
        <taxon>Bacteria</taxon>
        <taxon>Bacillati</taxon>
        <taxon>Bacillota</taxon>
        <taxon>Bacilli</taxon>
        <taxon>Bacillales</taxon>
        <taxon>Bacillaceae</taxon>
        <taxon>Evansella</taxon>
    </lineage>
</organism>
<dbReference type="Proteomes" id="UP001230005">
    <property type="component" value="Unassembled WGS sequence"/>
</dbReference>
<reference evidence="1 2" key="1">
    <citation type="submission" date="2023-07" db="EMBL/GenBank/DDBJ databases">
        <title>Genomic Encyclopedia of Type Strains, Phase IV (KMG-IV): sequencing the most valuable type-strain genomes for metagenomic binning, comparative biology and taxonomic classification.</title>
        <authorList>
            <person name="Goeker M."/>
        </authorList>
    </citation>
    <scope>NUCLEOTIDE SEQUENCE [LARGE SCALE GENOMIC DNA]</scope>
    <source>
        <strain evidence="1 2">DSM 9768</strain>
    </source>
</reference>
<comment type="caution">
    <text evidence="1">The sequence shown here is derived from an EMBL/GenBank/DDBJ whole genome shotgun (WGS) entry which is preliminary data.</text>
</comment>
<evidence type="ECO:0000313" key="2">
    <source>
        <dbReference type="Proteomes" id="UP001230005"/>
    </source>
</evidence>
<dbReference type="RefSeq" id="WP_307332757.1">
    <property type="nucleotide sequence ID" value="NZ_JAUSUG010000045.1"/>
</dbReference>
<keyword evidence="2" id="KW-1185">Reference proteome</keyword>
<accession>A0ABU0A3I6</accession>
<dbReference type="EMBL" id="JAUSUG010000045">
    <property type="protein sequence ID" value="MDQ0258059.1"/>
    <property type="molecule type" value="Genomic_DNA"/>
</dbReference>
<proteinExistence type="predicted"/>
<sequence>MGIKAVIDRIVDEEHAVLLVGEKETEKIIPVSHLPEGAEEGTWLTVECDGDSILSIELNQTETNNTRGRIKSKMELLRHRSKRRDK</sequence>
<gene>
    <name evidence="1" type="ORF">J2S74_005523</name>
</gene>